<reference evidence="4 5" key="2">
    <citation type="submission" date="2020-07" db="EMBL/GenBank/DDBJ databases">
        <authorList>
            <person name="Yu X."/>
        </authorList>
    </citation>
    <scope>NUCLEOTIDE SEQUENCE [LARGE SCALE GENOMIC DNA]</scope>
    <source>
        <strain evidence="5">24</strain>
    </source>
</reference>
<dbReference type="KEGG" id="mgor:H0P51_27010"/>
<evidence type="ECO:0000259" key="3">
    <source>
        <dbReference type="PROSITE" id="PS50977"/>
    </source>
</evidence>
<dbReference type="Gene3D" id="1.10.357.10">
    <property type="entry name" value="Tetracycline Repressor, domain 2"/>
    <property type="match status" value="1"/>
</dbReference>
<feature type="domain" description="HTH tetR-type" evidence="3">
    <location>
        <begin position="7"/>
        <end position="67"/>
    </location>
</feature>
<dbReference type="InterPro" id="IPR001647">
    <property type="entry name" value="HTH_TetR"/>
</dbReference>
<protein>
    <submittedName>
        <fullName evidence="4">TetR/AcrR family transcriptional regulator</fullName>
    </submittedName>
</protein>
<accession>A0A7D6E2H5</accession>
<dbReference type="Proteomes" id="UP000510682">
    <property type="component" value="Chromosome"/>
</dbReference>
<evidence type="ECO:0000313" key="4">
    <source>
        <dbReference type="EMBL" id="QLL07266.1"/>
    </source>
</evidence>
<dbReference type="PROSITE" id="PS50977">
    <property type="entry name" value="HTH_TETR_2"/>
    <property type="match status" value="1"/>
</dbReference>
<keyword evidence="5" id="KW-1185">Reference proteome</keyword>
<name>A0A7D6E2H5_9MYCO</name>
<dbReference type="EMBL" id="CP059165">
    <property type="protein sequence ID" value="QLL07266.1"/>
    <property type="molecule type" value="Genomic_DNA"/>
</dbReference>
<dbReference type="Pfam" id="PF00440">
    <property type="entry name" value="TetR_N"/>
    <property type="match status" value="1"/>
</dbReference>
<organism evidence="4 5">
    <name type="scientific">Mycobacterium vicinigordonae</name>
    <dbReference type="NCBI Taxonomy" id="1719132"/>
    <lineage>
        <taxon>Bacteria</taxon>
        <taxon>Bacillati</taxon>
        <taxon>Actinomycetota</taxon>
        <taxon>Actinomycetes</taxon>
        <taxon>Mycobacteriales</taxon>
        <taxon>Mycobacteriaceae</taxon>
        <taxon>Mycobacterium</taxon>
    </lineage>
</organism>
<dbReference type="SUPFAM" id="SSF48498">
    <property type="entry name" value="Tetracyclin repressor-like, C-terminal domain"/>
    <property type="match status" value="1"/>
</dbReference>
<evidence type="ECO:0000313" key="5">
    <source>
        <dbReference type="Proteomes" id="UP000510682"/>
    </source>
</evidence>
<dbReference type="SUPFAM" id="SSF46689">
    <property type="entry name" value="Homeodomain-like"/>
    <property type="match status" value="1"/>
</dbReference>
<dbReference type="PANTHER" id="PTHR30055">
    <property type="entry name" value="HTH-TYPE TRANSCRIPTIONAL REGULATOR RUTR"/>
    <property type="match status" value="1"/>
</dbReference>
<dbReference type="InterPro" id="IPR050109">
    <property type="entry name" value="HTH-type_TetR-like_transc_reg"/>
</dbReference>
<dbReference type="InterPro" id="IPR041583">
    <property type="entry name" value="TetR_C_31"/>
</dbReference>
<evidence type="ECO:0000256" key="2">
    <source>
        <dbReference type="PROSITE-ProRule" id="PRU00335"/>
    </source>
</evidence>
<dbReference type="PANTHER" id="PTHR30055:SF231">
    <property type="entry name" value="TRANSCRIPTIONAL REGULATORY PROTEIN (PROBABLY DEOR-FAMILY)-RELATED"/>
    <property type="match status" value="1"/>
</dbReference>
<dbReference type="GO" id="GO:0000976">
    <property type="term" value="F:transcription cis-regulatory region binding"/>
    <property type="evidence" value="ECO:0007669"/>
    <property type="project" value="TreeGrafter"/>
</dbReference>
<keyword evidence="1 2" id="KW-0238">DNA-binding</keyword>
<dbReference type="RefSeq" id="WP_180915840.1">
    <property type="nucleotide sequence ID" value="NZ_CP059165.1"/>
</dbReference>
<dbReference type="InterPro" id="IPR036271">
    <property type="entry name" value="Tet_transcr_reg_TetR-rel_C_sf"/>
</dbReference>
<feature type="DNA-binding region" description="H-T-H motif" evidence="2">
    <location>
        <begin position="30"/>
        <end position="49"/>
    </location>
</feature>
<dbReference type="Pfam" id="PF17940">
    <property type="entry name" value="TetR_C_31"/>
    <property type="match status" value="1"/>
</dbReference>
<proteinExistence type="predicted"/>
<sequence length="202" mass="22017">MPYVESAVRSKQAVAAARAVLIRDGVGGLTMRAVATEANIPLGTLQYVFPTKQGLLRAVFEDIVAEIAELLRNSAELEAGLARAIRVGLRSFWAELVVNHRDLQLVQLELVTHALRTPGLEELPRWQYEQYTEIVAHWCETAAAKAGETSAIPFDRLARVLVAGIDGLILQHVISSDTERALADLDVLADTVIALATVRAQD</sequence>
<dbReference type="AlphaFoldDB" id="A0A7D6E2H5"/>
<evidence type="ECO:0000256" key="1">
    <source>
        <dbReference type="ARBA" id="ARBA00023125"/>
    </source>
</evidence>
<reference evidence="5" key="3">
    <citation type="submission" date="2023-07" db="EMBL/GenBank/DDBJ databases">
        <title>Description of Mycobacterium gordonae subsp. intergordonae subsp.nov. and Mycobacterium gordonae subsp. gordonae subsp. nov.</title>
        <authorList>
            <person name="Huang H."/>
        </authorList>
    </citation>
    <scope>NUCLEOTIDE SEQUENCE [LARGE SCALE GENOMIC DNA]</scope>
    <source>
        <strain evidence="5">24</strain>
    </source>
</reference>
<dbReference type="InterPro" id="IPR009057">
    <property type="entry name" value="Homeodomain-like_sf"/>
</dbReference>
<reference evidence="5" key="1">
    <citation type="submission" date="2020-07" db="EMBL/GenBank/DDBJ databases">
        <title>Description of Mycobacterium gordonae subsp. intergordonae subsp.nov. and Mycobacterium gordonae subsp. gordonae subsp. nov.</title>
        <authorList>
            <person name="Yu X."/>
        </authorList>
    </citation>
    <scope>NUCLEOTIDE SEQUENCE [LARGE SCALE GENOMIC DNA]</scope>
    <source>
        <strain evidence="5">24</strain>
    </source>
</reference>
<dbReference type="GO" id="GO:0003700">
    <property type="term" value="F:DNA-binding transcription factor activity"/>
    <property type="evidence" value="ECO:0007669"/>
    <property type="project" value="TreeGrafter"/>
</dbReference>
<gene>
    <name evidence="4" type="ORF">H0P51_27010</name>
</gene>